<dbReference type="RefSeq" id="WP_144850615.1">
    <property type="nucleotide sequence ID" value="NZ_VNJI01000029.1"/>
</dbReference>
<dbReference type="InterPro" id="IPR021617">
    <property type="entry name" value="DUF3231"/>
</dbReference>
<accession>A0A559K743</accession>
<evidence type="ECO:0000256" key="1">
    <source>
        <dbReference type="SAM" id="Coils"/>
    </source>
</evidence>
<dbReference type="EMBL" id="VNJI01000029">
    <property type="protein sequence ID" value="TVY07955.1"/>
    <property type="molecule type" value="Genomic_DNA"/>
</dbReference>
<reference evidence="2 3" key="1">
    <citation type="submission" date="2019-07" db="EMBL/GenBank/DDBJ databases">
        <authorList>
            <person name="Kim J."/>
        </authorList>
    </citation>
    <scope>NUCLEOTIDE SEQUENCE [LARGE SCALE GENOMIC DNA]</scope>
    <source>
        <strain evidence="2 3">JC52</strain>
    </source>
</reference>
<feature type="coiled-coil region" evidence="1">
    <location>
        <begin position="22"/>
        <end position="56"/>
    </location>
</feature>
<dbReference type="Gene3D" id="1.20.1260.10">
    <property type="match status" value="2"/>
</dbReference>
<dbReference type="Proteomes" id="UP000317036">
    <property type="component" value="Unassembled WGS sequence"/>
</dbReference>
<dbReference type="Pfam" id="PF11553">
    <property type="entry name" value="DUF3231"/>
    <property type="match status" value="2"/>
</dbReference>
<gene>
    <name evidence="2" type="ORF">FPZ49_21125</name>
</gene>
<keyword evidence="1" id="KW-0175">Coiled coil</keyword>
<organism evidence="2 3">
    <name type="scientific">Paenibacillus cremeus</name>
    <dbReference type="NCBI Taxonomy" id="2163881"/>
    <lineage>
        <taxon>Bacteria</taxon>
        <taxon>Bacillati</taxon>
        <taxon>Bacillota</taxon>
        <taxon>Bacilli</taxon>
        <taxon>Bacillales</taxon>
        <taxon>Paenibacillaceae</taxon>
        <taxon>Paenibacillus</taxon>
    </lineage>
</organism>
<dbReference type="InterPro" id="IPR012347">
    <property type="entry name" value="Ferritin-like"/>
</dbReference>
<comment type="caution">
    <text evidence="2">The sequence shown here is derived from an EMBL/GenBank/DDBJ whole genome shotgun (WGS) entry which is preliminary data.</text>
</comment>
<sequence>MDELLSQQNKQEKQHQMIKQFIQRMEQLAQQTQLAAQQVNEQVQQTQQLFQQAIQLAHNNSKNRNSQSLDENNKQKPMNNNLVTTNISNLWQSYITNSLYIGFNAHALQVIEDQNIRNLYERATQYAQDTITQLEGMFHEMDFPIPIGFTEADVNLKAPRLFTDEFLLYFLHTMTANGMVGYGLSLSTSVGKQVRELNKNGYNHSIELYEKSLELMLSLKLFDNFPQVPIPTTPEFVHEQGFILNFTKDQKRPLDILEISSLFANLKTVIMHKAIAIAFSQVANLKEVRMVLRENVETLEKSIEEFASLLHNDFLTSLRLWDTNITNSNIPPYSDRLMLTLIAALISLSVSNFGSSLGVSTRIDLAPMYATAIS</sequence>
<proteinExistence type="predicted"/>
<dbReference type="OrthoDB" id="1675670at2"/>
<keyword evidence="3" id="KW-1185">Reference proteome</keyword>
<name>A0A559K743_9BACL</name>
<protein>
    <submittedName>
        <fullName evidence="2">DUF3231 family protein</fullName>
    </submittedName>
</protein>
<dbReference type="AlphaFoldDB" id="A0A559K743"/>
<evidence type="ECO:0000313" key="2">
    <source>
        <dbReference type="EMBL" id="TVY07955.1"/>
    </source>
</evidence>
<evidence type="ECO:0000313" key="3">
    <source>
        <dbReference type="Proteomes" id="UP000317036"/>
    </source>
</evidence>